<keyword evidence="1" id="KW-0456">Lyase</keyword>
<dbReference type="SUPFAM" id="SSF51556">
    <property type="entry name" value="Metallo-dependent hydrolases"/>
    <property type="match status" value="1"/>
</dbReference>
<gene>
    <name evidence="3" type="ORF">SAMN04488588_0986</name>
</gene>
<dbReference type="EMBL" id="FMYV01000003">
    <property type="protein sequence ID" value="SDC37539.1"/>
    <property type="molecule type" value="Genomic_DNA"/>
</dbReference>
<organism evidence="3 4">
    <name type="scientific">Geotoga petraea</name>
    <dbReference type="NCBI Taxonomy" id="28234"/>
    <lineage>
        <taxon>Bacteria</taxon>
        <taxon>Thermotogati</taxon>
        <taxon>Thermotogota</taxon>
        <taxon>Thermotogae</taxon>
        <taxon>Petrotogales</taxon>
        <taxon>Petrotogaceae</taxon>
        <taxon>Geotoga</taxon>
    </lineage>
</organism>
<keyword evidence="4" id="KW-1185">Reference proteome</keyword>
<dbReference type="Pfam" id="PF04909">
    <property type="entry name" value="Amidohydro_2"/>
    <property type="match status" value="1"/>
</dbReference>
<dbReference type="RefSeq" id="WP_091403273.1">
    <property type="nucleotide sequence ID" value="NZ_FMYV01000003.1"/>
</dbReference>
<dbReference type="PANTHER" id="PTHR21240">
    <property type="entry name" value="2-AMINO-3-CARBOXYLMUCONATE-6-SEMIALDEHYDE DECARBOXYLASE"/>
    <property type="match status" value="1"/>
</dbReference>
<name>A0A1G6L2C7_9BACT</name>
<dbReference type="GO" id="GO:0019748">
    <property type="term" value="P:secondary metabolic process"/>
    <property type="evidence" value="ECO:0007669"/>
    <property type="project" value="TreeGrafter"/>
</dbReference>
<dbReference type="GO" id="GO:0016787">
    <property type="term" value="F:hydrolase activity"/>
    <property type="evidence" value="ECO:0007669"/>
    <property type="project" value="InterPro"/>
</dbReference>
<proteinExistence type="predicted"/>
<dbReference type="GO" id="GO:0005737">
    <property type="term" value="C:cytoplasm"/>
    <property type="evidence" value="ECO:0007669"/>
    <property type="project" value="TreeGrafter"/>
</dbReference>
<reference evidence="3 4" key="1">
    <citation type="submission" date="2016-10" db="EMBL/GenBank/DDBJ databases">
        <authorList>
            <person name="de Groot N.N."/>
        </authorList>
    </citation>
    <scope>NUCLEOTIDE SEQUENCE [LARGE SCALE GENOMIC DNA]</scope>
    <source>
        <strain evidence="3 4">WG14</strain>
    </source>
</reference>
<sequence length="258" mass="30121">MVIDSHVHFGKAMEWDLKGIDLINAFKKYSIDFGIVSNIEGAEFGHEFDKIENDEDQLKVNKKTLDLVKENPEKLKGLFWIKPNTNKYSDEIKDFLIENKKFFCGLKAHPYHSKMKFTTENYRPYIKLAEELDIPFAVHTAEDENSKVKYLYETAKENPKVNFIAVHMGLGTDNQEAIEYISKLDNLYGDTTWVSKENVLEAVKKCGSKKIMFGTDAIIDGTNTYEKYLTMFEYLHENLSEEDFENVFRYNARRLFDL</sequence>
<protein>
    <recommendedName>
        <fullName evidence="2">Amidohydrolase-related domain-containing protein</fullName>
    </recommendedName>
</protein>
<evidence type="ECO:0000313" key="4">
    <source>
        <dbReference type="Proteomes" id="UP000199322"/>
    </source>
</evidence>
<evidence type="ECO:0000313" key="3">
    <source>
        <dbReference type="EMBL" id="SDC37539.1"/>
    </source>
</evidence>
<evidence type="ECO:0000259" key="2">
    <source>
        <dbReference type="Pfam" id="PF04909"/>
    </source>
</evidence>
<dbReference type="InterPro" id="IPR006680">
    <property type="entry name" value="Amidohydro-rel"/>
</dbReference>
<dbReference type="STRING" id="28234.SAMN04488588_0986"/>
<evidence type="ECO:0000256" key="1">
    <source>
        <dbReference type="ARBA" id="ARBA00023239"/>
    </source>
</evidence>
<dbReference type="InterPro" id="IPR032466">
    <property type="entry name" value="Metal_Hydrolase"/>
</dbReference>
<dbReference type="PANTHER" id="PTHR21240:SF28">
    <property type="entry name" value="ISO-OROTATE DECARBOXYLASE (EUROFUNG)"/>
    <property type="match status" value="1"/>
</dbReference>
<dbReference type="Proteomes" id="UP000199322">
    <property type="component" value="Unassembled WGS sequence"/>
</dbReference>
<accession>A0A1G6L2C7</accession>
<dbReference type="CDD" id="cd01292">
    <property type="entry name" value="metallo-dependent_hydrolases"/>
    <property type="match status" value="1"/>
</dbReference>
<dbReference type="Gene3D" id="3.20.20.140">
    <property type="entry name" value="Metal-dependent hydrolases"/>
    <property type="match status" value="1"/>
</dbReference>
<feature type="domain" description="Amidohydrolase-related" evidence="2">
    <location>
        <begin position="3"/>
        <end position="258"/>
    </location>
</feature>
<dbReference type="GO" id="GO:0016831">
    <property type="term" value="F:carboxy-lyase activity"/>
    <property type="evidence" value="ECO:0007669"/>
    <property type="project" value="InterPro"/>
</dbReference>
<dbReference type="InterPro" id="IPR032465">
    <property type="entry name" value="ACMSD"/>
</dbReference>
<dbReference type="AlphaFoldDB" id="A0A1G6L2C7"/>